<dbReference type="EMBL" id="JBHMBS010000006">
    <property type="protein sequence ID" value="MFB9676945.1"/>
    <property type="molecule type" value="Genomic_DNA"/>
</dbReference>
<evidence type="ECO:0000313" key="2">
    <source>
        <dbReference type="EMBL" id="MFB9676945.1"/>
    </source>
</evidence>
<keyword evidence="1" id="KW-0732">Signal</keyword>
<comment type="caution">
    <text evidence="2">The sequence shown here is derived from an EMBL/GenBank/DDBJ whole genome shotgun (WGS) entry which is preliminary data.</text>
</comment>
<evidence type="ECO:0008006" key="4">
    <source>
        <dbReference type="Google" id="ProtNLM"/>
    </source>
</evidence>
<name>A0ABV5TFR7_9ACTN</name>
<keyword evidence="3" id="KW-1185">Reference proteome</keyword>
<sequence>MRRSISRILGLAAATAVIAIGVPALATPASAATAAPTASNSYDEEPWGYYYSKYYDDSRASARGSVWVDDDDRLHVRGRLYDKYSPNWLCGYAQFKFETHDGDENYSWARKCGTSGYQNFHYVADEIDNLQVRVCYWDKHDAKKTLCGKWRYIYEVESDDDE</sequence>
<protein>
    <recommendedName>
        <fullName evidence="4">Secreted protein</fullName>
    </recommendedName>
</protein>
<accession>A0ABV5TFR7</accession>
<evidence type="ECO:0000313" key="3">
    <source>
        <dbReference type="Proteomes" id="UP001589610"/>
    </source>
</evidence>
<proteinExistence type="predicted"/>
<feature type="chain" id="PRO_5047302222" description="Secreted protein" evidence="1">
    <location>
        <begin position="27"/>
        <end position="162"/>
    </location>
</feature>
<gene>
    <name evidence="2" type="ORF">ACFFRH_15800</name>
</gene>
<reference evidence="2 3" key="1">
    <citation type="submission" date="2024-09" db="EMBL/GenBank/DDBJ databases">
        <authorList>
            <person name="Sun Q."/>
            <person name="Mori K."/>
        </authorList>
    </citation>
    <scope>NUCLEOTIDE SEQUENCE [LARGE SCALE GENOMIC DNA]</scope>
    <source>
        <strain evidence="2 3">JCM 3028</strain>
    </source>
</reference>
<evidence type="ECO:0000256" key="1">
    <source>
        <dbReference type="SAM" id="SignalP"/>
    </source>
</evidence>
<organism evidence="2 3">
    <name type="scientific">Streptosporangium vulgare</name>
    <dbReference type="NCBI Taxonomy" id="46190"/>
    <lineage>
        <taxon>Bacteria</taxon>
        <taxon>Bacillati</taxon>
        <taxon>Actinomycetota</taxon>
        <taxon>Actinomycetes</taxon>
        <taxon>Streptosporangiales</taxon>
        <taxon>Streptosporangiaceae</taxon>
        <taxon>Streptosporangium</taxon>
    </lineage>
</organism>
<dbReference type="Proteomes" id="UP001589610">
    <property type="component" value="Unassembled WGS sequence"/>
</dbReference>
<feature type="signal peptide" evidence="1">
    <location>
        <begin position="1"/>
        <end position="26"/>
    </location>
</feature>
<dbReference type="RefSeq" id="WP_344743914.1">
    <property type="nucleotide sequence ID" value="NZ_BAAAWW010000035.1"/>
</dbReference>